<proteinExistence type="inferred from homology"/>
<comment type="caution">
    <text evidence="6">The sequence shown here is derived from an EMBL/GenBank/DDBJ whole genome shotgun (WGS) entry which is preliminary data.</text>
</comment>
<keyword evidence="2" id="KW-0479">Metal-binding</keyword>
<organism evidence="6 7">
    <name type="scientific">Neptunomonas phycophila</name>
    <dbReference type="NCBI Taxonomy" id="1572645"/>
    <lineage>
        <taxon>Bacteria</taxon>
        <taxon>Pseudomonadati</taxon>
        <taxon>Pseudomonadota</taxon>
        <taxon>Gammaproteobacteria</taxon>
        <taxon>Oceanospirillales</taxon>
        <taxon>Oceanospirillaceae</taxon>
        <taxon>Neptunomonas</taxon>
    </lineage>
</organism>
<dbReference type="PANTHER" id="PTHR33337:SF40">
    <property type="entry name" value="CENP-V_GFA DOMAIN-CONTAINING PROTEIN-RELATED"/>
    <property type="match status" value="1"/>
</dbReference>
<feature type="domain" description="CENP-V/GFA" evidence="5">
    <location>
        <begin position="5"/>
        <end position="120"/>
    </location>
</feature>
<evidence type="ECO:0000313" key="7">
    <source>
        <dbReference type="Proteomes" id="UP001169862"/>
    </source>
</evidence>
<dbReference type="Pfam" id="PF04828">
    <property type="entry name" value="GFA"/>
    <property type="match status" value="1"/>
</dbReference>
<dbReference type="Gene3D" id="3.90.1590.10">
    <property type="entry name" value="glutathione-dependent formaldehyde- activating enzyme (gfa)"/>
    <property type="match status" value="1"/>
</dbReference>
<dbReference type="GO" id="GO:0046872">
    <property type="term" value="F:metal ion binding"/>
    <property type="evidence" value="ECO:0007669"/>
    <property type="project" value="UniProtKB-KW"/>
</dbReference>
<dbReference type="InterPro" id="IPR006913">
    <property type="entry name" value="CENP-V/GFA"/>
</dbReference>
<keyword evidence="3" id="KW-0862">Zinc</keyword>
<dbReference type="RefSeq" id="WP_303550217.1">
    <property type="nucleotide sequence ID" value="NZ_JAUOPG010000005.1"/>
</dbReference>
<dbReference type="EMBL" id="JAUOPG010000005">
    <property type="protein sequence ID" value="MDO6453867.1"/>
    <property type="molecule type" value="Genomic_DNA"/>
</dbReference>
<dbReference type="PROSITE" id="PS51891">
    <property type="entry name" value="CENP_V_GFA"/>
    <property type="match status" value="1"/>
</dbReference>
<evidence type="ECO:0000256" key="4">
    <source>
        <dbReference type="ARBA" id="ARBA00023239"/>
    </source>
</evidence>
<evidence type="ECO:0000313" key="6">
    <source>
        <dbReference type="EMBL" id="MDO6453867.1"/>
    </source>
</evidence>
<evidence type="ECO:0000256" key="1">
    <source>
        <dbReference type="ARBA" id="ARBA00005495"/>
    </source>
</evidence>
<keyword evidence="4" id="KW-0456">Lyase</keyword>
<sequence>MSDTYNIHCDCKAVEVEMIGDPKVHAYCHCEDCRELLQVPFHSVLAWEEHQLDFTKGQSDAIEFQHPTKRMKRIFCKHCGDVLYNTNAMGWKLVSQLMFRKCNNDQLPSSFKSNAHFFYDRRIVEINDDLAKR</sequence>
<dbReference type="GO" id="GO:0016846">
    <property type="term" value="F:carbon-sulfur lyase activity"/>
    <property type="evidence" value="ECO:0007669"/>
    <property type="project" value="InterPro"/>
</dbReference>
<dbReference type="SUPFAM" id="SSF51316">
    <property type="entry name" value="Mss4-like"/>
    <property type="match status" value="1"/>
</dbReference>
<gene>
    <name evidence="6" type="ORF">Q4490_09840</name>
</gene>
<evidence type="ECO:0000256" key="3">
    <source>
        <dbReference type="ARBA" id="ARBA00022833"/>
    </source>
</evidence>
<accession>A0AAW7XJT8</accession>
<evidence type="ECO:0000256" key="2">
    <source>
        <dbReference type="ARBA" id="ARBA00022723"/>
    </source>
</evidence>
<dbReference type="AlphaFoldDB" id="A0AAW7XJT8"/>
<protein>
    <submittedName>
        <fullName evidence="6">GFA family protein</fullName>
    </submittedName>
</protein>
<dbReference type="PANTHER" id="PTHR33337">
    <property type="entry name" value="GFA DOMAIN-CONTAINING PROTEIN"/>
    <property type="match status" value="1"/>
</dbReference>
<name>A0AAW7XJT8_9GAMM</name>
<dbReference type="Proteomes" id="UP001169862">
    <property type="component" value="Unassembled WGS sequence"/>
</dbReference>
<comment type="similarity">
    <text evidence="1">Belongs to the Gfa family.</text>
</comment>
<evidence type="ECO:0000259" key="5">
    <source>
        <dbReference type="PROSITE" id="PS51891"/>
    </source>
</evidence>
<reference evidence="6" key="1">
    <citation type="submission" date="2023-07" db="EMBL/GenBank/DDBJ databases">
        <title>Genome content predicts the carbon catabolic preferences of heterotrophic bacteria.</title>
        <authorList>
            <person name="Gralka M."/>
        </authorList>
    </citation>
    <scope>NUCLEOTIDE SEQUENCE</scope>
    <source>
        <strain evidence="6">I2M16</strain>
    </source>
</reference>
<dbReference type="InterPro" id="IPR011057">
    <property type="entry name" value="Mss4-like_sf"/>
</dbReference>